<dbReference type="RefSeq" id="WP_008483256.1">
    <property type="nucleotide sequence ID" value="NZ_AMRI01000005.1"/>
</dbReference>
<evidence type="ECO:0000256" key="1">
    <source>
        <dbReference type="SAM" id="MobiDB-lite"/>
    </source>
</evidence>
<dbReference type="OrthoDB" id="5803286at2"/>
<dbReference type="InterPro" id="IPR013783">
    <property type="entry name" value="Ig-like_fold"/>
</dbReference>
<dbReference type="EMBL" id="AMRI01000005">
    <property type="protein sequence ID" value="EKE76176.1"/>
    <property type="molecule type" value="Genomic_DNA"/>
</dbReference>
<evidence type="ECO:0000313" key="3">
    <source>
        <dbReference type="EMBL" id="EKE76176.1"/>
    </source>
</evidence>
<evidence type="ECO:0000256" key="2">
    <source>
        <dbReference type="SAM" id="SignalP"/>
    </source>
</evidence>
<keyword evidence="4" id="KW-1185">Reference proteome</keyword>
<feature type="region of interest" description="Disordered" evidence="1">
    <location>
        <begin position="624"/>
        <end position="647"/>
    </location>
</feature>
<proteinExistence type="predicted"/>
<feature type="signal peptide" evidence="2">
    <location>
        <begin position="1"/>
        <end position="20"/>
    </location>
</feature>
<dbReference type="Gene3D" id="2.60.40.10">
    <property type="entry name" value="Immunoglobulins"/>
    <property type="match status" value="1"/>
</dbReference>
<feature type="chain" id="PRO_5003858698" description="Lipoprotein" evidence="2">
    <location>
        <begin position="21"/>
        <end position="647"/>
    </location>
</feature>
<accession>K2J023</accession>
<evidence type="ECO:0000313" key="4">
    <source>
        <dbReference type="Proteomes" id="UP000006755"/>
    </source>
</evidence>
<dbReference type="eggNOG" id="ENOG502Z80B">
    <property type="taxonomic scope" value="Bacteria"/>
</dbReference>
<comment type="caution">
    <text evidence="3">The sequence shown here is derived from an EMBL/GenBank/DDBJ whole genome shotgun (WGS) entry which is preliminary data.</text>
</comment>
<gene>
    <name evidence="3" type="ORF">B3C1_04690</name>
</gene>
<reference evidence="3 4" key="1">
    <citation type="journal article" date="2012" name="J. Bacteriol.">
        <title>Genome Sequence of Gallaecimonas xiamenensis Type Strain 3-C-1.</title>
        <authorList>
            <person name="Lai Q."/>
            <person name="Wang L."/>
            <person name="Wang W."/>
            <person name="Shao Z."/>
        </authorList>
    </citation>
    <scope>NUCLEOTIDE SEQUENCE [LARGE SCALE GENOMIC DNA]</scope>
    <source>
        <strain evidence="3 4">3-C-1</strain>
    </source>
</reference>
<dbReference type="STRING" id="745411.B3C1_04690"/>
<organism evidence="3 4">
    <name type="scientific">Gallaecimonas xiamenensis 3-C-1</name>
    <dbReference type="NCBI Taxonomy" id="745411"/>
    <lineage>
        <taxon>Bacteria</taxon>
        <taxon>Pseudomonadati</taxon>
        <taxon>Pseudomonadota</taxon>
        <taxon>Gammaproteobacteria</taxon>
        <taxon>Enterobacterales</taxon>
        <taxon>Gallaecimonadaceae</taxon>
        <taxon>Gallaecimonas</taxon>
    </lineage>
</organism>
<dbReference type="AlphaFoldDB" id="K2J023"/>
<protein>
    <recommendedName>
        <fullName evidence="5">Lipoprotein</fullName>
    </recommendedName>
</protein>
<evidence type="ECO:0008006" key="5">
    <source>
        <dbReference type="Google" id="ProtNLM"/>
    </source>
</evidence>
<sequence length="647" mass="69680">MTVPTTPRLLALVLASAVLAACGGSSGSDDISNPIPPTTELTLTGDSSAQTGDAVGIVATLPAGSYRSFQWTQTAGPTVPLLADKTTGVGFDAVEAGNYRFSFTATLTNGNTLSKDFSLDVSSDTAAKAQMRLDRSVSEGAEFSLRLNATGISSVSGWSFRQLSGPSASLQTSQSSPVLFVTAPKVSSDAVMVFEGSVETNVGTLKDRVYVAVQDRPEVTSPYFCAEDGESCATSTPRTRVYAYQGSSPYASRLADCVYSNQLDDSDLCTINNLPPIGLNNQEPTVNQIMDRVLVSHDWMGERFKTFLTSLDPNSDFKHLLRATTAIVIAHDIRPSFYWALTGAIYLDPDSLWLTPAERDMINEQPDFRAGFGSELQFLVPWRYVKDNDYAFSSTDPQARQSRTLAELEADLGSLLYHELTHANDFMSQTKLALGLNGNSIFVDAALASPVLSTQLSTTSPLLSAEMAELAQVSFFGETASAAQRAYQPGDVSGFFFPDRANDFYNYASTREDLAMLFEETMMKLRYGIDRDVAVTSLPSNPSSANDYIVDRGQRNRIAVSQVRSRALTAVQGVLPDAYSQAQAMLNTLTPLEFCAGKGWVDNLDPANCAGAAAFSVSAQSLAEAPRSAPLPSNQRRSVMPPLPKSQ</sequence>
<name>K2J023_9GAMM</name>
<keyword evidence="2" id="KW-0732">Signal</keyword>
<dbReference type="PATRIC" id="fig|745411.4.peg.928"/>
<dbReference type="Proteomes" id="UP000006755">
    <property type="component" value="Unassembled WGS sequence"/>
</dbReference>